<accession>A1ZC26</accession>
<gene>
    <name evidence="2" type="ORF">M23134_01857</name>
</gene>
<sequence>MILFFVKTWKFQNPDFSSGQDASSKKRHKRGTLAPGVGNPLWLP</sequence>
<feature type="region of interest" description="Disordered" evidence="1">
    <location>
        <begin position="13"/>
        <end position="44"/>
    </location>
</feature>
<comment type="caution">
    <text evidence="2">The sequence shown here is derived from an EMBL/GenBank/DDBJ whole genome shotgun (WGS) entry which is preliminary data.</text>
</comment>
<evidence type="ECO:0000256" key="1">
    <source>
        <dbReference type="SAM" id="MobiDB-lite"/>
    </source>
</evidence>
<dbReference type="Proteomes" id="UP000004095">
    <property type="component" value="Unassembled WGS sequence"/>
</dbReference>
<evidence type="ECO:0000313" key="2">
    <source>
        <dbReference type="EMBL" id="EAY31828.1"/>
    </source>
</evidence>
<proteinExistence type="predicted"/>
<keyword evidence="3" id="KW-1185">Reference proteome</keyword>
<protein>
    <submittedName>
        <fullName evidence="2">Uncharacterized protein</fullName>
    </submittedName>
</protein>
<feature type="compositionally biased region" description="Polar residues" evidence="1">
    <location>
        <begin position="13"/>
        <end position="22"/>
    </location>
</feature>
<organism evidence="2 3">
    <name type="scientific">Microscilla marina ATCC 23134</name>
    <dbReference type="NCBI Taxonomy" id="313606"/>
    <lineage>
        <taxon>Bacteria</taxon>
        <taxon>Pseudomonadati</taxon>
        <taxon>Bacteroidota</taxon>
        <taxon>Cytophagia</taxon>
        <taxon>Cytophagales</taxon>
        <taxon>Microscillaceae</taxon>
        <taxon>Microscilla</taxon>
    </lineage>
</organism>
<dbReference type="AlphaFoldDB" id="A1ZC26"/>
<name>A1ZC26_MICM2</name>
<evidence type="ECO:0000313" key="3">
    <source>
        <dbReference type="Proteomes" id="UP000004095"/>
    </source>
</evidence>
<dbReference type="EMBL" id="AAWS01000001">
    <property type="protein sequence ID" value="EAY31828.1"/>
    <property type="molecule type" value="Genomic_DNA"/>
</dbReference>
<reference evidence="2 3" key="1">
    <citation type="submission" date="2007-01" db="EMBL/GenBank/DDBJ databases">
        <authorList>
            <person name="Haygood M."/>
            <person name="Podell S."/>
            <person name="Anderson C."/>
            <person name="Hopkinson B."/>
            <person name="Roe K."/>
            <person name="Barbeau K."/>
            <person name="Gaasterland T."/>
            <person name="Ferriera S."/>
            <person name="Johnson J."/>
            <person name="Kravitz S."/>
            <person name="Beeson K."/>
            <person name="Sutton G."/>
            <person name="Rogers Y.-H."/>
            <person name="Friedman R."/>
            <person name="Frazier M."/>
            <person name="Venter J.C."/>
        </authorList>
    </citation>
    <scope>NUCLEOTIDE SEQUENCE [LARGE SCALE GENOMIC DNA]</scope>
    <source>
        <strain evidence="2 3">ATCC 23134</strain>
    </source>
</reference>